<dbReference type="SUPFAM" id="SSF51197">
    <property type="entry name" value="Clavaminate synthase-like"/>
    <property type="match status" value="1"/>
</dbReference>
<evidence type="ECO:0000313" key="8">
    <source>
        <dbReference type="Proteomes" id="UP000663853"/>
    </source>
</evidence>
<dbReference type="PRINTS" id="PR00682">
    <property type="entry name" value="IPNSYNTHASE"/>
</dbReference>
<dbReference type="InterPro" id="IPR026992">
    <property type="entry name" value="DIOX_N"/>
</dbReference>
<dbReference type="InterPro" id="IPR044861">
    <property type="entry name" value="IPNS-like_FE2OG_OXY"/>
</dbReference>
<comment type="similarity">
    <text evidence="1">Belongs to the iron/ascorbate-dependent oxidoreductase family.</text>
</comment>
<keyword evidence="4" id="KW-0408">Iron</keyword>
<evidence type="ECO:0000256" key="3">
    <source>
        <dbReference type="ARBA" id="ARBA00023002"/>
    </source>
</evidence>
<dbReference type="PANTHER" id="PTHR10209:SF804">
    <property type="entry name" value="FE2OG DIOXYGENASE DOMAIN-CONTAINING PROTEIN"/>
    <property type="match status" value="1"/>
</dbReference>
<keyword evidence="2" id="KW-0479">Metal-binding</keyword>
<dbReference type="GO" id="GO:0046872">
    <property type="term" value="F:metal ion binding"/>
    <property type="evidence" value="ECO:0007669"/>
    <property type="project" value="UniProtKB-KW"/>
</dbReference>
<evidence type="ECO:0000259" key="5">
    <source>
        <dbReference type="Pfam" id="PF03171"/>
    </source>
</evidence>
<dbReference type="Proteomes" id="UP000663853">
    <property type="component" value="Unassembled WGS sequence"/>
</dbReference>
<evidence type="ECO:0000256" key="1">
    <source>
        <dbReference type="ARBA" id="ARBA00008056"/>
    </source>
</evidence>
<dbReference type="Pfam" id="PF03171">
    <property type="entry name" value="2OG-FeII_Oxy"/>
    <property type="match status" value="1"/>
</dbReference>
<dbReference type="PANTHER" id="PTHR10209">
    <property type="entry name" value="OXIDOREDUCTASE, 2OG-FE II OXYGENASE FAMILY PROTEIN"/>
    <property type="match status" value="1"/>
</dbReference>
<proteinExistence type="inferred from homology"/>
<dbReference type="EMBL" id="CAJMXA010003908">
    <property type="protein sequence ID" value="CAE6526223.1"/>
    <property type="molecule type" value="Genomic_DNA"/>
</dbReference>
<keyword evidence="3" id="KW-0560">Oxidoreductase</keyword>
<reference evidence="7" key="1">
    <citation type="submission" date="2021-01" db="EMBL/GenBank/DDBJ databases">
        <authorList>
            <person name="Kaushik A."/>
        </authorList>
    </citation>
    <scope>NUCLEOTIDE SEQUENCE</scope>
    <source>
        <strain evidence="7">AG6-10EEA</strain>
    </source>
</reference>
<evidence type="ECO:0000256" key="2">
    <source>
        <dbReference type="ARBA" id="ARBA00022723"/>
    </source>
</evidence>
<dbReference type="InterPro" id="IPR027443">
    <property type="entry name" value="IPNS-like_sf"/>
</dbReference>
<evidence type="ECO:0000259" key="6">
    <source>
        <dbReference type="Pfam" id="PF14226"/>
    </source>
</evidence>
<sequence>MPPIIPSWTSLTLTQPEHLTMTTVDHLALAAQPTRPFESVPVIDISGLFGDANSRAQVADAIRDACIHVGFFYVKNHGIDEALIASTVDAARRFFELPLEEKMELDYRKTPNRGGYFPVAQKGSVHECFELETGINTTSNITMVQTNIWPSQDLAPGFQEVVLKYYKALSELSFKISSAFALALNLPDNYFDDKVQTLPAMRLMHYPPQAEVIDNRNSGTGSHTDFQFFTMLWQDEVPALQLRNTLGQWVNADPIPVLEINCRDGQVIPFHLSDFDIY</sequence>
<evidence type="ECO:0000313" key="7">
    <source>
        <dbReference type="EMBL" id="CAE6526223.1"/>
    </source>
</evidence>
<protein>
    <recommendedName>
        <fullName evidence="9">Fe2OG dioxygenase domain-containing protein</fullName>
    </recommendedName>
</protein>
<gene>
    <name evidence="7" type="ORF">RDB_LOCUS159907</name>
</gene>
<accession>A0A8H3DFM7</accession>
<feature type="domain" description="Non-haem dioxygenase N-terminal" evidence="6">
    <location>
        <begin position="40"/>
        <end position="152"/>
    </location>
</feature>
<comment type="caution">
    <text evidence="7">The sequence shown here is derived from an EMBL/GenBank/DDBJ whole genome shotgun (WGS) entry which is preliminary data.</text>
</comment>
<dbReference type="Gene3D" id="2.60.120.330">
    <property type="entry name" value="B-lactam Antibiotic, Isopenicillin N Synthase, Chain"/>
    <property type="match status" value="1"/>
</dbReference>
<name>A0A8H3DFM7_9AGAM</name>
<evidence type="ECO:0008006" key="9">
    <source>
        <dbReference type="Google" id="ProtNLM"/>
    </source>
</evidence>
<evidence type="ECO:0000256" key="4">
    <source>
        <dbReference type="ARBA" id="ARBA00023004"/>
    </source>
</evidence>
<dbReference type="GO" id="GO:0016491">
    <property type="term" value="F:oxidoreductase activity"/>
    <property type="evidence" value="ECO:0007669"/>
    <property type="project" value="UniProtKB-KW"/>
</dbReference>
<dbReference type="AlphaFoldDB" id="A0A8H3DFM7"/>
<dbReference type="Pfam" id="PF14226">
    <property type="entry name" value="DIOX_N"/>
    <property type="match status" value="1"/>
</dbReference>
<feature type="domain" description="Isopenicillin N synthase-like Fe(2+) 2OG dioxygenase" evidence="5">
    <location>
        <begin position="200"/>
        <end position="268"/>
    </location>
</feature>
<organism evidence="7 8">
    <name type="scientific">Rhizoctonia solani</name>
    <dbReference type="NCBI Taxonomy" id="456999"/>
    <lineage>
        <taxon>Eukaryota</taxon>
        <taxon>Fungi</taxon>
        <taxon>Dikarya</taxon>
        <taxon>Basidiomycota</taxon>
        <taxon>Agaricomycotina</taxon>
        <taxon>Agaricomycetes</taxon>
        <taxon>Cantharellales</taxon>
        <taxon>Ceratobasidiaceae</taxon>
        <taxon>Rhizoctonia</taxon>
    </lineage>
</organism>